<protein>
    <submittedName>
        <fullName evidence="1">AbrB family transcriptional regulator</fullName>
    </submittedName>
</protein>
<proteinExistence type="predicted"/>
<dbReference type="AlphaFoldDB" id="A0A345BXA3"/>
<sequence length="84" mass="9666">MEEREMHRKVTRIGNNLGVSMTEALKSIGANAGDHLIVKVINNEIRIQKKKQMDVPDGIDSEFFEILQEGMEEYHNTLKGLRNR</sequence>
<dbReference type="KEGG" id="rue:DT065_05820"/>
<dbReference type="Gene3D" id="2.10.260.10">
    <property type="match status" value="1"/>
</dbReference>
<dbReference type="RefSeq" id="WP_114371632.1">
    <property type="nucleotide sequence ID" value="NZ_CP031092.1"/>
</dbReference>
<dbReference type="Proteomes" id="UP000252100">
    <property type="component" value="Chromosome"/>
</dbReference>
<gene>
    <name evidence="1" type="ORF">DT065_05820</name>
</gene>
<evidence type="ECO:0000313" key="1">
    <source>
        <dbReference type="EMBL" id="AXF55584.1"/>
    </source>
</evidence>
<reference evidence="1 2" key="1">
    <citation type="journal article" date="2018" name="J. Microbiol.">
        <title>Salicibibacter kimchii gen. nov., sp. nov., a moderately halophilic and alkalitolerant bacterium in the family Bacillaceae, isolated from kimchi.</title>
        <authorList>
            <person name="Jang J.Y."/>
            <person name="Oh Y.J."/>
            <person name="Lim S.K."/>
            <person name="Park H.K."/>
            <person name="Lee C."/>
            <person name="Kim J.Y."/>
            <person name="Lee M.A."/>
            <person name="Choi H.J."/>
        </authorList>
    </citation>
    <scope>NUCLEOTIDE SEQUENCE [LARGE SCALE GENOMIC DNA]</scope>
    <source>
        <strain evidence="1 2">NKC1-1</strain>
    </source>
</reference>
<organism evidence="1 2">
    <name type="scientific">Salicibibacter kimchii</name>
    <dbReference type="NCBI Taxonomy" id="2099786"/>
    <lineage>
        <taxon>Bacteria</taxon>
        <taxon>Bacillati</taxon>
        <taxon>Bacillota</taxon>
        <taxon>Bacilli</taxon>
        <taxon>Bacillales</taxon>
        <taxon>Bacillaceae</taxon>
        <taxon>Salicibibacter</taxon>
    </lineage>
</organism>
<name>A0A345BXA3_9BACI</name>
<accession>A0A345BXA3</accession>
<dbReference type="InterPro" id="IPR037914">
    <property type="entry name" value="SpoVT-AbrB_sf"/>
</dbReference>
<evidence type="ECO:0000313" key="2">
    <source>
        <dbReference type="Proteomes" id="UP000252100"/>
    </source>
</evidence>
<dbReference type="OrthoDB" id="582905at2"/>
<keyword evidence="2" id="KW-1185">Reference proteome</keyword>
<dbReference type="EMBL" id="CP031092">
    <property type="protein sequence ID" value="AXF55584.1"/>
    <property type="molecule type" value="Genomic_DNA"/>
</dbReference>
<dbReference type="SUPFAM" id="SSF89447">
    <property type="entry name" value="AbrB/MazE/MraZ-like"/>
    <property type="match status" value="1"/>
</dbReference>